<sequence>MDFMIRKGSHVQERKDSGYALRDSDLNPKSTQECKHPSNNQDPEQHGFLKLRKSHVTFSVKRNSYIISIVAHSAFAFTLMQITTEPSCRRPQPSSTLQEPYTDCQETTADDSPHVTENIPVKEPEAGKSPSTTPLSMDSDDAVLSAMAEDFADGEDEDDDELGESTQYTSFPDSQDLITLTEIPSQPNEAGEGTSVSHAVGGGAIDAELFAFG</sequence>
<dbReference type="AlphaFoldDB" id="M7C672"/>
<feature type="region of interest" description="Disordered" evidence="1">
    <location>
        <begin position="86"/>
        <end position="177"/>
    </location>
</feature>
<evidence type="ECO:0000256" key="1">
    <source>
        <dbReference type="SAM" id="MobiDB-lite"/>
    </source>
</evidence>
<dbReference type="EMBL" id="KB526692">
    <property type="protein sequence ID" value="EMP36042.1"/>
    <property type="molecule type" value="Genomic_DNA"/>
</dbReference>
<feature type="compositionally biased region" description="Basic and acidic residues" evidence="1">
    <location>
        <begin position="10"/>
        <end position="36"/>
    </location>
</feature>
<feature type="compositionally biased region" description="Acidic residues" evidence="1">
    <location>
        <begin position="150"/>
        <end position="163"/>
    </location>
</feature>
<organism evidence="2 3">
    <name type="scientific">Chelonia mydas</name>
    <name type="common">Green sea-turtle</name>
    <name type="synonym">Chelonia agassizi</name>
    <dbReference type="NCBI Taxonomy" id="8469"/>
    <lineage>
        <taxon>Eukaryota</taxon>
        <taxon>Metazoa</taxon>
        <taxon>Chordata</taxon>
        <taxon>Craniata</taxon>
        <taxon>Vertebrata</taxon>
        <taxon>Euteleostomi</taxon>
        <taxon>Archelosauria</taxon>
        <taxon>Testudinata</taxon>
        <taxon>Testudines</taxon>
        <taxon>Cryptodira</taxon>
        <taxon>Durocryptodira</taxon>
        <taxon>Americhelydia</taxon>
        <taxon>Chelonioidea</taxon>
        <taxon>Cheloniidae</taxon>
        <taxon>Chelonia</taxon>
    </lineage>
</organism>
<gene>
    <name evidence="2" type="ORF">UY3_06776</name>
</gene>
<evidence type="ECO:0000313" key="3">
    <source>
        <dbReference type="Proteomes" id="UP000031443"/>
    </source>
</evidence>
<proteinExistence type="predicted"/>
<name>M7C672_CHEMY</name>
<evidence type="ECO:0000313" key="2">
    <source>
        <dbReference type="EMBL" id="EMP36042.1"/>
    </source>
</evidence>
<dbReference type="Proteomes" id="UP000031443">
    <property type="component" value="Unassembled WGS sequence"/>
</dbReference>
<feature type="compositionally biased region" description="Polar residues" evidence="1">
    <location>
        <begin position="86"/>
        <end position="107"/>
    </location>
</feature>
<feature type="compositionally biased region" description="Polar residues" evidence="1">
    <location>
        <begin position="165"/>
        <end position="177"/>
    </location>
</feature>
<accession>M7C672</accession>
<protein>
    <submittedName>
        <fullName evidence="2">Uncharacterized protein</fullName>
    </submittedName>
</protein>
<reference evidence="3" key="1">
    <citation type="journal article" date="2013" name="Nat. Genet.">
        <title>The draft genomes of soft-shell turtle and green sea turtle yield insights into the development and evolution of the turtle-specific body plan.</title>
        <authorList>
            <person name="Wang Z."/>
            <person name="Pascual-Anaya J."/>
            <person name="Zadissa A."/>
            <person name="Li W."/>
            <person name="Niimura Y."/>
            <person name="Huang Z."/>
            <person name="Li C."/>
            <person name="White S."/>
            <person name="Xiong Z."/>
            <person name="Fang D."/>
            <person name="Wang B."/>
            <person name="Ming Y."/>
            <person name="Chen Y."/>
            <person name="Zheng Y."/>
            <person name="Kuraku S."/>
            <person name="Pignatelli M."/>
            <person name="Herrero J."/>
            <person name="Beal K."/>
            <person name="Nozawa M."/>
            <person name="Li Q."/>
            <person name="Wang J."/>
            <person name="Zhang H."/>
            <person name="Yu L."/>
            <person name="Shigenobu S."/>
            <person name="Wang J."/>
            <person name="Liu J."/>
            <person name="Flicek P."/>
            <person name="Searle S."/>
            <person name="Wang J."/>
            <person name="Kuratani S."/>
            <person name="Yin Y."/>
            <person name="Aken B."/>
            <person name="Zhang G."/>
            <person name="Irie N."/>
        </authorList>
    </citation>
    <scope>NUCLEOTIDE SEQUENCE [LARGE SCALE GENOMIC DNA]</scope>
</reference>
<feature type="region of interest" description="Disordered" evidence="1">
    <location>
        <begin position="1"/>
        <end position="45"/>
    </location>
</feature>
<keyword evidence="3" id="KW-1185">Reference proteome</keyword>